<evidence type="ECO:0000256" key="2">
    <source>
        <dbReference type="SAM" id="Phobius"/>
    </source>
</evidence>
<proteinExistence type="predicted"/>
<dbReference type="RefSeq" id="WP_051672435.1">
    <property type="nucleotide sequence ID" value="NZ_CADFFX010000006.1"/>
</dbReference>
<feature type="region of interest" description="Disordered" evidence="1">
    <location>
        <begin position="220"/>
        <end position="255"/>
    </location>
</feature>
<keyword evidence="2" id="KW-1133">Transmembrane helix</keyword>
<dbReference type="EMBL" id="JFHC01000014">
    <property type="protein sequence ID" value="KDR42661.1"/>
    <property type="molecule type" value="Genomic_DNA"/>
</dbReference>
<feature type="region of interest" description="Disordered" evidence="1">
    <location>
        <begin position="271"/>
        <end position="298"/>
    </location>
</feature>
<accession>A0A069PZ07</accession>
<feature type="transmembrane region" description="Helical" evidence="2">
    <location>
        <begin position="333"/>
        <end position="356"/>
    </location>
</feature>
<name>A0A069PZ07_9BURK</name>
<dbReference type="AlphaFoldDB" id="A0A069PZ07"/>
<dbReference type="STRING" id="60547.GCA_000751215_01878"/>
<keyword evidence="4" id="KW-1185">Reference proteome</keyword>
<evidence type="ECO:0000256" key="1">
    <source>
        <dbReference type="SAM" id="MobiDB-lite"/>
    </source>
</evidence>
<feature type="compositionally biased region" description="Polar residues" evidence="1">
    <location>
        <begin position="426"/>
        <end position="438"/>
    </location>
</feature>
<sequence>MPDSAVKTASPPVRNARAPRGADAASPNSGTDTEKKLARAARSAQRLAQLSNAPRVDTTPDLFAEDAERATLQAMNTDLRQGTLAGFELPEAFMAAVQSGVTPGGANGDALPAKRATRGGAAAARAAGDADSNGGIDAVPPLIAQSEAGDEENGAVGEPSSASSDAHGHLKAVRPTVIAASAVRPVSRTASAKADAGAGASVFAADTELADSVSAPVAAPVSVTSGSASAPATVRPDGAEPEPSSAAASGATHGMRRAPSSLAAALIDDDRHHGPATSRNRATPAAARTEAEDAPELDRARATAFADTIDALYAVIADQRRAATAHSRRMKTMLTIIVCVMLVTVATVIAQTVVLLRMGRESAVQQQRIEQLMLNQEATLASFFDTDSANISTINALNVPRESNVPAPVQPAAAPKSDAAARKPQQTHAQHKSYTTAH</sequence>
<protein>
    <submittedName>
        <fullName evidence="3">Uncharacterized protein</fullName>
    </submittedName>
</protein>
<evidence type="ECO:0000313" key="3">
    <source>
        <dbReference type="EMBL" id="KDR42661.1"/>
    </source>
</evidence>
<feature type="compositionally biased region" description="Low complexity" evidence="1">
    <location>
        <begin position="275"/>
        <end position="288"/>
    </location>
</feature>
<evidence type="ECO:0000313" key="4">
    <source>
        <dbReference type="Proteomes" id="UP000027466"/>
    </source>
</evidence>
<keyword evidence="2" id="KW-0812">Transmembrane</keyword>
<organism evidence="3 4">
    <name type="scientific">Caballeronia glathei</name>
    <dbReference type="NCBI Taxonomy" id="60547"/>
    <lineage>
        <taxon>Bacteria</taxon>
        <taxon>Pseudomonadati</taxon>
        <taxon>Pseudomonadota</taxon>
        <taxon>Betaproteobacteria</taxon>
        <taxon>Burkholderiales</taxon>
        <taxon>Burkholderiaceae</taxon>
        <taxon>Caballeronia</taxon>
    </lineage>
</organism>
<keyword evidence="2" id="KW-0472">Membrane</keyword>
<feature type="compositionally biased region" description="Low complexity" evidence="1">
    <location>
        <begin position="405"/>
        <end position="424"/>
    </location>
</feature>
<feature type="region of interest" description="Disordered" evidence="1">
    <location>
        <begin position="148"/>
        <end position="170"/>
    </location>
</feature>
<feature type="region of interest" description="Disordered" evidence="1">
    <location>
        <begin position="402"/>
        <end position="438"/>
    </location>
</feature>
<feature type="region of interest" description="Disordered" evidence="1">
    <location>
        <begin position="1"/>
        <end position="61"/>
    </location>
</feature>
<feature type="compositionally biased region" description="Low complexity" evidence="1">
    <location>
        <begin position="241"/>
        <end position="251"/>
    </location>
</feature>
<feature type="compositionally biased region" description="Low complexity" evidence="1">
    <location>
        <begin position="220"/>
        <end position="234"/>
    </location>
</feature>
<dbReference type="Proteomes" id="UP000027466">
    <property type="component" value="Unassembled WGS sequence"/>
</dbReference>
<gene>
    <name evidence="3" type="ORF">BG61_07415</name>
</gene>
<feature type="compositionally biased region" description="Low complexity" evidence="1">
    <location>
        <begin position="40"/>
        <end position="51"/>
    </location>
</feature>
<reference evidence="3 4" key="1">
    <citation type="submission" date="2014-03" db="EMBL/GenBank/DDBJ databases">
        <title>Draft Genome Sequences of Four Burkholderia Strains.</title>
        <authorList>
            <person name="Liu X.Y."/>
            <person name="Li C.X."/>
            <person name="Xu J.H."/>
        </authorList>
    </citation>
    <scope>NUCLEOTIDE SEQUENCE [LARGE SCALE GENOMIC DNA]</scope>
    <source>
        <strain evidence="3 4">DSM 50014</strain>
    </source>
</reference>
<comment type="caution">
    <text evidence="3">The sequence shown here is derived from an EMBL/GenBank/DDBJ whole genome shotgun (WGS) entry which is preliminary data.</text>
</comment>